<dbReference type="Gene3D" id="2.60.40.60">
    <property type="entry name" value="Cadherins"/>
    <property type="match status" value="1"/>
</dbReference>
<dbReference type="GO" id="GO:0016020">
    <property type="term" value="C:membrane"/>
    <property type="evidence" value="ECO:0007669"/>
    <property type="project" value="InterPro"/>
</dbReference>
<dbReference type="PROSITE" id="PS50268">
    <property type="entry name" value="CADHERIN_2"/>
    <property type="match status" value="1"/>
</dbReference>
<protein>
    <recommendedName>
        <fullName evidence="9">Cadherin domain-containing protein</fullName>
    </recommendedName>
</protein>
<feature type="domain" description="Cadherin" evidence="9">
    <location>
        <begin position="391"/>
        <end position="492"/>
    </location>
</feature>
<dbReference type="InterPro" id="IPR002126">
    <property type="entry name" value="Cadherin-like_dom"/>
</dbReference>
<dbReference type="Gene3D" id="2.60.40.10">
    <property type="entry name" value="Immunoglobulins"/>
    <property type="match status" value="5"/>
</dbReference>
<dbReference type="InterPro" id="IPR043772">
    <property type="entry name" value="MBG_3"/>
</dbReference>
<evidence type="ECO:0000313" key="11">
    <source>
        <dbReference type="Proteomes" id="UP000321577"/>
    </source>
</evidence>
<organism evidence="10 11">
    <name type="scientific">Brevifollis gellanilyticus</name>
    <dbReference type="NCBI Taxonomy" id="748831"/>
    <lineage>
        <taxon>Bacteria</taxon>
        <taxon>Pseudomonadati</taxon>
        <taxon>Verrucomicrobiota</taxon>
        <taxon>Verrucomicrobiia</taxon>
        <taxon>Verrucomicrobiales</taxon>
        <taxon>Verrucomicrobiaceae</taxon>
    </lineage>
</organism>
<evidence type="ECO:0000256" key="8">
    <source>
        <dbReference type="ARBA" id="ARBA00023273"/>
    </source>
</evidence>
<gene>
    <name evidence="10" type="ORF">BGE01nite_09000</name>
</gene>
<proteinExistence type="predicted"/>
<evidence type="ECO:0000259" key="9">
    <source>
        <dbReference type="PROSITE" id="PS50268"/>
    </source>
</evidence>
<evidence type="ECO:0000313" key="10">
    <source>
        <dbReference type="EMBL" id="GEP41609.1"/>
    </source>
</evidence>
<keyword evidence="7" id="KW-0325">Glycoprotein</keyword>
<dbReference type="InterPro" id="IPR015919">
    <property type="entry name" value="Cadherin-like_sf"/>
</dbReference>
<dbReference type="GO" id="GO:0005509">
    <property type="term" value="F:calcium ion binding"/>
    <property type="evidence" value="ECO:0007669"/>
    <property type="project" value="InterPro"/>
</dbReference>
<sequence length="1815" mass="187039">MSGIAEAVALEPEISVTGNGISIVNGDMVPTVDDHTDFGDVPAEAASVIRTFTIHNDGTATLQPGSVKVTGGVPASEFTVSQQPAPSVLPGESTIFQISCQPGLLGLRTATVSFSSNDVDEAAFSFAIRARSTGPEPLLSGNGQNIIHWDYTPRPEDHTNFGSTAVGVGSITRTFTLQNIGESDLTVASVLFTSGNASVFSLSRAPASLVPPGGSTTFDLTFTSTRSMVASATVTITTNGVNTPGYMFNIQAIASGAEIGVTGDLRDIVNGDSTPYTFDNTDFGNVVITGSSVRGYLIRNYGSQPLTLSDITITGAHAGDFSITQMPSSPISSLDTVIYGLGIQFKPTIVGTRSAIVTIGNNDYDENPFTFSIQGTGTNLAPTNITLGNSSIAEANFPGTLVGQFAATDPDAGQSHVFSLVAGAGDEGNSAFAISGNRLLARVATDFETQNSYSIRMRVEDNANPPLAFEKKFTITVTDVNEAALAIAQKAFFKGSNTEAGDWFGGSVSVSGDTVVVGAKLEDSSSAGVNSTPDEGATAAGAAYVFVRADGVWTQQAYLKASNPGVHDWFGASVAISGNTIIIGAPDERSSSTGVNSLPNDNAPGAGAAYIFARQDGIWTQQAYLKASNSGTTDRFGSDVAISGDSVIVGAYGEDSSTSGVNSAPNEGAASSGAAYIFTRSGGTWIQEAYLKASFPRTNDFAGSSVAISGDTAVMGVPYDDSDATGVNGVAMYASEGDSGAVYVFKRGTSGTWSQEAYIKASNRESVDGFGSSVAMSGSTLIVGAPNEGSSTKGVNSTPNDNTPGAGAAYIFTRQAGLWSQQAYLKASNTGYDDKFGRVAVSGDTAVVGAGGEDNINIGVNGFENYEGAANSGAAYIFKRTGTTWAQQAYVKSHNTGAGDYFGGAETQPVGSVAVSGEHVLIGAQSEDSSTTSINGMPDELAADAGAAYAYNTPLSLELALSGNDVQITDGDTTPSLADHTQFGDVSTVFGSLTRTFVLQNMGTVSLTLNDFVVSGVHAGDFTLSQLPATSLAGGDITLLRVTFSPSGIGLRNATLRFTSNDADEGAFNFNLQGNGVEADVEVRGNSVFISNGDATPSLANGTDFGRAVWGAGPVEHTFVISNVGSSNLEISNLTITGSQAAHFRLHKDPSSTVMPGSGTTFEIWYLPDVGVQRATVSFTTNDPDEQSYSFEVWGSGYMGTRSAQTVTFNPPATLFVNQGPLSLSASASSGLPVTFSIVSGPATLQSGNVLTLTGTGSVKISASQTGNSGYREAPTLTKAIVIKPVPTAPMLVDLNQTYNGLPRSVSVIGASSAPVITYTINKAATNSPPVNAGSYPVKVVVDGKTLAGSLVIAKAPLLVATDSHRRFIGQANPALTVNYSGFAGNDTESSVFAATGAKRPILKTTATPASAGGLYPITASGAVMLNYVPVYANGQMLVETFAGAYEALLTGTDTLPAAKVEFTVTASSTALSGKLTVPGEAAPMSFNGTLMVNSGEEKATGAIKPVTKNGKTYAVTFDLPFGMDFQSQMRINDVLTAETHDGKKIYTPPAGRTLYDIGAYTMILATALPAGSDVPAGSGHATVTIDSKLVLKVAGRLADGTTLTASLQPNGYVELGYQLFAQPYARAGSYLAGWLDFENHPGPLSQRYIPASAGCDFAWAKTGRATDKSYRDDFGPVLTRMTVDPWIPPTKTETLASLLGLSGTPTLDVSHGGFGSAAVGNLPVEVTLNAANKLVVTQATNSTKWTATITPATGAFAGSFELLDAGKKRTVPFTGVLRQPHGTGGRLGAGHALVPALPTDLTNETISGAVRFDP</sequence>
<dbReference type="SUPFAM" id="SSF50965">
    <property type="entry name" value="Galactose oxidase, central domain"/>
    <property type="match status" value="1"/>
</dbReference>
<keyword evidence="11" id="KW-1185">Reference proteome</keyword>
<dbReference type="PANTHER" id="PTHR36220:SF1">
    <property type="entry name" value="GAMMA TUBULIN COMPLEX COMPONENT C-TERMINAL DOMAIN-CONTAINING PROTEIN"/>
    <property type="match status" value="1"/>
</dbReference>
<dbReference type="NCBIfam" id="NF012200">
    <property type="entry name" value="choice_anch_D"/>
    <property type="match status" value="5"/>
</dbReference>
<keyword evidence="3" id="KW-0963">Cytoplasm</keyword>
<dbReference type="GO" id="GO:0005737">
    <property type="term" value="C:cytoplasm"/>
    <property type="evidence" value="ECO:0007669"/>
    <property type="project" value="UniProtKB-SubCell"/>
</dbReference>
<dbReference type="Pfam" id="PF18887">
    <property type="entry name" value="MBG_3"/>
    <property type="match status" value="1"/>
</dbReference>
<evidence type="ECO:0000256" key="3">
    <source>
        <dbReference type="ARBA" id="ARBA00022490"/>
    </source>
</evidence>
<keyword evidence="4" id="KW-0732">Signal</keyword>
<dbReference type="InterPro" id="IPR013783">
    <property type="entry name" value="Ig-like_fold"/>
</dbReference>
<dbReference type="InterPro" id="IPR053879">
    <property type="entry name" value="HYDIN_VesB_CFA65-like_Ig"/>
</dbReference>
<dbReference type="Pfam" id="PF14312">
    <property type="entry name" value="FG-GAP_2"/>
    <property type="match status" value="6"/>
</dbReference>
<dbReference type="GO" id="GO:0007156">
    <property type="term" value="P:homophilic cell adhesion via plasma membrane adhesion molecules"/>
    <property type="evidence" value="ECO:0007669"/>
    <property type="project" value="InterPro"/>
</dbReference>
<keyword evidence="8" id="KW-0966">Cell projection</keyword>
<dbReference type="PANTHER" id="PTHR36220">
    <property type="entry name" value="UNNAMED PRODUCT"/>
    <property type="match status" value="1"/>
</dbReference>
<keyword evidence="5" id="KW-0677">Repeat</keyword>
<dbReference type="Gene3D" id="3.30.160.710">
    <property type="match status" value="1"/>
</dbReference>
<evidence type="ECO:0000256" key="6">
    <source>
        <dbReference type="ARBA" id="ARBA00023069"/>
    </source>
</evidence>
<dbReference type="Gene3D" id="2.130.10.130">
    <property type="entry name" value="Integrin alpha, N-terminal"/>
    <property type="match status" value="2"/>
</dbReference>
<dbReference type="InterPro" id="IPR041286">
    <property type="entry name" value="MBG_2"/>
</dbReference>
<dbReference type="InterPro" id="IPR028994">
    <property type="entry name" value="Integrin_alpha_N"/>
</dbReference>
<comment type="caution">
    <text evidence="10">The sequence shown here is derived from an EMBL/GenBank/DDBJ whole genome shotgun (WGS) entry which is preliminary data.</text>
</comment>
<evidence type="ECO:0000256" key="7">
    <source>
        <dbReference type="ARBA" id="ARBA00023180"/>
    </source>
</evidence>
<name>A0A512M4E2_9BACT</name>
<dbReference type="Pfam" id="PF18676">
    <property type="entry name" value="MBG_2"/>
    <property type="match status" value="1"/>
</dbReference>
<evidence type="ECO:0000256" key="2">
    <source>
        <dbReference type="ARBA" id="ARBA00004496"/>
    </source>
</evidence>
<dbReference type="SUPFAM" id="SSF49313">
    <property type="entry name" value="Cadherin-like"/>
    <property type="match status" value="1"/>
</dbReference>
<evidence type="ECO:0000256" key="4">
    <source>
        <dbReference type="ARBA" id="ARBA00022729"/>
    </source>
</evidence>
<reference evidence="10 11" key="1">
    <citation type="submission" date="2019-07" db="EMBL/GenBank/DDBJ databases">
        <title>Whole genome shotgun sequence of Brevifollis gellanilyticus NBRC 108608.</title>
        <authorList>
            <person name="Hosoyama A."/>
            <person name="Uohara A."/>
            <person name="Ohji S."/>
            <person name="Ichikawa N."/>
        </authorList>
    </citation>
    <scope>NUCLEOTIDE SEQUENCE [LARGE SCALE GENOMIC DNA]</scope>
    <source>
        <strain evidence="10 11">NBRC 108608</strain>
    </source>
</reference>
<dbReference type="CDD" id="cd11304">
    <property type="entry name" value="Cadherin_repeat"/>
    <property type="match status" value="1"/>
</dbReference>
<accession>A0A512M4E2</accession>
<dbReference type="RefSeq" id="WP_170266583.1">
    <property type="nucleotide sequence ID" value="NZ_BKAG01000004.1"/>
</dbReference>
<evidence type="ECO:0000256" key="1">
    <source>
        <dbReference type="ARBA" id="ARBA00004138"/>
    </source>
</evidence>
<dbReference type="InterPro" id="IPR013517">
    <property type="entry name" value="FG-GAP"/>
</dbReference>
<evidence type="ECO:0000256" key="5">
    <source>
        <dbReference type="ARBA" id="ARBA00022737"/>
    </source>
</evidence>
<dbReference type="SMART" id="SM00112">
    <property type="entry name" value="CA"/>
    <property type="match status" value="1"/>
</dbReference>
<dbReference type="InterPro" id="IPR011043">
    <property type="entry name" value="Gal_Oxase/kelch_b-propeller"/>
</dbReference>
<dbReference type="SMART" id="SM00191">
    <property type="entry name" value="Int_alpha"/>
    <property type="match status" value="5"/>
</dbReference>
<dbReference type="InterPro" id="IPR013519">
    <property type="entry name" value="Int_alpha_beta-p"/>
</dbReference>
<comment type="subcellular location">
    <subcellularLocation>
        <location evidence="1">Cell projection</location>
        <location evidence="1">Cilium</location>
    </subcellularLocation>
    <subcellularLocation>
        <location evidence="2">Cytoplasm</location>
    </subcellularLocation>
</comment>
<keyword evidence="6" id="KW-0969">Cilium</keyword>
<dbReference type="EMBL" id="BKAG01000004">
    <property type="protein sequence ID" value="GEP41609.1"/>
    <property type="molecule type" value="Genomic_DNA"/>
</dbReference>
<dbReference type="Pfam" id="PF22544">
    <property type="entry name" value="HYDIN_VesB_CFA65-like_Ig"/>
    <property type="match status" value="1"/>
</dbReference>
<dbReference type="Proteomes" id="UP000321577">
    <property type="component" value="Unassembled WGS sequence"/>
</dbReference>